<dbReference type="PROSITE" id="PS51257">
    <property type="entry name" value="PROKAR_LIPOPROTEIN"/>
    <property type="match status" value="1"/>
</dbReference>
<protein>
    <recommendedName>
        <fullName evidence="5">DUF4232 domain-containing protein</fullName>
    </recommendedName>
</protein>
<feature type="compositionally biased region" description="Low complexity" evidence="1">
    <location>
        <begin position="30"/>
        <end position="57"/>
    </location>
</feature>
<organism evidence="3 4">
    <name type="scientific">Streptomyces hebeiensis</name>
    <dbReference type="NCBI Taxonomy" id="229486"/>
    <lineage>
        <taxon>Bacteria</taxon>
        <taxon>Bacillati</taxon>
        <taxon>Actinomycetota</taxon>
        <taxon>Actinomycetes</taxon>
        <taxon>Kitasatosporales</taxon>
        <taxon>Streptomycetaceae</taxon>
        <taxon>Streptomyces</taxon>
    </lineage>
</organism>
<keyword evidence="2" id="KW-0732">Signal</keyword>
<gene>
    <name evidence="3" type="ORF">GCM10009654_51250</name>
</gene>
<proteinExistence type="predicted"/>
<name>A0ABP4FM43_9ACTN</name>
<feature type="signal peptide" evidence="2">
    <location>
        <begin position="1"/>
        <end position="19"/>
    </location>
</feature>
<sequence>MVRGAAAVAGPLLVSLTGALLTGCTGGAGTRPAPGAEPSGSRTASAPATAAARPGTSGEPGGTPDACADADCEVRLVAGDAIRFTGPAGAARFEIGAVDDGAVTWSLPGARRCGTSGPGSIRVTSDGAGCRGTVGPGTTLRAEGVTVTFLDVGADTVLVQLRPRL</sequence>
<evidence type="ECO:0000256" key="2">
    <source>
        <dbReference type="SAM" id="SignalP"/>
    </source>
</evidence>
<evidence type="ECO:0008006" key="5">
    <source>
        <dbReference type="Google" id="ProtNLM"/>
    </source>
</evidence>
<evidence type="ECO:0000256" key="1">
    <source>
        <dbReference type="SAM" id="MobiDB-lite"/>
    </source>
</evidence>
<feature type="chain" id="PRO_5046454049" description="DUF4232 domain-containing protein" evidence="2">
    <location>
        <begin position="20"/>
        <end position="165"/>
    </location>
</feature>
<evidence type="ECO:0000313" key="4">
    <source>
        <dbReference type="Proteomes" id="UP001501371"/>
    </source>
</evidence>
<evidence type="ECO:0000313" key="3">
    <source>
        <dbReference type="EMBL" id="GAA1187443.1"/>
    </source>
</evidence>
<dbReference type="Proteomes" id="UP001501371">
    <property type="component" value="Unassembled WGS sequence"/>
</dbReference>
<feature type="region of interest" description="Disordered" evidence="1">
    <location>
        <begin position="28"/>
        <end position="66"/>
    </location>
</feature>
<reference evidence="4" key="1">
    <citation type="journal article" date="2019" name="Int. J. Syst. Evol. Microbiol.">
        <title>The Global Catalogue of Microorganisms (GCM) 10K type strain sequencing project: providing services to taxonomists for standard genome sequencing and annotation.</title>
        <authorList>
            <consortium name="The Broad Institute Genomics Platform"/>
            <consortium name="The Broad Institute Genome Sequencing Center for Infectious Disease"/>
            <person name="Wu L."/>
            <person name="Ma J."/>
        </authorList>
    </citation>
    <scope>NUCLEOTIDE SEQUENCE [LARGE SCALE GENOMIC DNA]</scope>
    <source>
        <strain evidence="4">JCM 12696</strain>
    </source>
</reference>
<comment type="caution">
    <text evidence="3">The sequence shown here is derived from an EMBL/GenBank/DDBJ whole genome shotgun (WGS) entry which is preliminary data.</text>
</comment>
<accession>A0ABP4FM43</accession>
<keyword evidence="4" id="KW-1185">Reference proteome</keyword>
<dbReference type="EMBL" id="BAAAKV010000053">
    <property type="protein sequence ID" value="GAA1187443.1"/>
    <property type="molecule type" value="Genomic_DNA"/>
</dbReference>